<dbReference type="Pfam" id="PF12833">
    <property type="entry name" value="HTH_18"/>
    <property type="match status" value="1"/>
</dbReference>
<evidence type="ECO:0000313" key="5">
    <source>
        <dbReference type="Proteomes" id="UP000287527"/>
    </source>
</evidence>
<evidence type="ECO:0000256" key="2">
    <source>
        <dbReference type="SAM" id="Phobius"/>
    </source>
</evidence>
<dbReference type="PROSITE" id="PS01124">
    <property type="entry name" value="HTH_ARAC_FAMILY_2"/>
    <property type="match status" value="1"/>
</dbReference>
<keyword evidence="2" id="KW-0472">Membrane</keyword>
<dbReference type="GO" id="GO:0043565">
    <property type="term" value="F:sequence-specific DNA binding"/>
    <property type="evidence" value="ECO:0007669"/>
    <property type="project" value="InterPro"/>
</dbReference>
<keyword evidence="5" id="KW-1185">Reference proteome</keyword>
<dbReference type="SMART" id="SM00342">
    <property type="entry name" value="HTH_ARAC"/>
    <property type="match status" value="1"/>
</dbReference>
<keyword evidence="2" id="KW-0812">Transmembrane</keyword>
<comment type="caution">
    <text evidence="4">The sequence shown here is derived from an EMBL/GenBank/DDBJ whole genome shotgun (WGS) entry which is preliminary data.</text>
</comment>
<reference evidence="4 5" key="1">
    <citation type="submission" date="2019-01" db="EMBL/GenBank/DDBJ databases">
        <title>Flavobacterium sp. nov.,isolated from freshwater.</title>
        <authorList>
            <person name="Zhang R."/>
            <person name="Du Z.-J."/>
        </authorList>
    </citation>
    <scope>NUCLEOTIDE SEQUENCE [LARGE SCALE GENOMIC DNA]</scope>
    <source>
        <strain evidence="4 5">1E403</strain>
    </source>
</reference>
<evidence type="ECO:0000259" key="3">
    <source>
        <dbReference type="PROSITE" id="PS01124"/>
    </source>
</evidence>
<dbReference type="Gene3D" id="1.25.40.10">
    <property type="entry name" value="Tetratricopeptide repeat domain"/>
    <property type="match status" value="1"/>
</dbReference>
<keyword evidence="2" id="KW-1133">Transmembrane helix</keyword>
<keyword evidence="1" id="KW-0238">DNA-binding</keyword>
<protein>
    <submittedName>
        <fullName evidence="4">Helix-turn-helix domain-containing protein</fullName>
    </submittedName>
</protein>
<dbReference type="AlphaFoldDB" id="A0A444GLX1"/>
<dbReference type="PANTHER" id="PTHR43280">
    <property type="entry name" value="ARAC-FAMILY TRANSCRIPTIONAL REGULATOR"/>
    <property type="match status" value="1"/>
</dbReference>
<dbReference type="GO" id="GO:0003700">
    <property type="term" value="F:DNA-binding transcription factor activity"/>
    <property type="evidence" value="ECO:0007669"/>
    <property type="project" value="InterPro"/>
</dbReference>
<evidence type="ECO:0000313" key="4">
    <source>
        <dbReference type="EMBL" id="RWW92009.1"/>
    </source>
</evidence>
<dbReference type="OrthoDB" id="5295174at2"/>
<sequence length="527" mass="60866">MRFTIKTFLKLGTAYQTIFMLFISATLFSQENAEEKLLLLKASELAVSDPDETIKIANHLLKKAKSEENSVAINLLIARSYDTKGDYFKSVNYVFEASKNFRIVNDSLKAEILFLKAEISRKLHLYNQVDSYLSDISFAISGLGSREIKKNIHARIDLEKTLVDLERTHYKETLKRLGDIEVKYNAVLADNYGLIQNLSLIKALSFNGLNDYKTSEKNFEKALSEYHSQKKTNIILETEILNGLSKIYYERKEYLKSIDTLLMALDKATKINNIPLLEKINYQLAVNYLALSDKPRYQQYNDKFLLLNTASIEMEIEAVNSMYNFIGEEQEANYKYEKDKLVRYSYIALAFLMLIIFSFTVLYSINKAKRKRLKEIIGYLEVTNNLLVKSYVDKKEPNKKIAIPTETEQSILAKLKRFEGSTKYTNKDMSLATLAAHFDVNTKYLSEIINKHYQDNFNTYINRLRINYIIEKLKNEPEYLNYKISYLADESGFSSHSSFATVFKSITGIAPTIFIDLIGKEVNKKKA</sequence>
<dbReference type="EMBL" id="SBII01000015">
    <property type="protein sequence ID" value="RWW92009.1"/>
    <property type="molecule type" value="Genomic_DNA"/>
</dbReference>
<organism evidence="4 5">
    <name type="scientific">Flavobacterium cerinum</name>
    <dbReference type="NCBI Taxonomy" id="2502784"/>
    <lineage>
        <taxon>Bacteria</taxon>
        <taxon>Pseudomonadati</taxon>
        <taxon>Bacteroidota</taxon>
        <taxon>Flavobacteriia</taxon>
        <taxon>Flavobacteriales</taxon>
        <taxon>Flavobacteriaceae</taxon>
        <taxon>Flavobacterium</taxon>
    </lineage>
</organism>
<feature type="domain" description="HTH araC/xylS-type" evidence="3">
    <location>
        <begin position="427"/>
        <end position="517"/>
    </location>
</feature>
<dbReference type="InterPro" id="IPR018060">
    <property type="entry name" value="HTH_AraC"/>
</dbReference>
<proteinExistence type="predicted"/>
<evidence type="ECO:0000256" key="1">
    <source>
        <dbReference type="ARBA" id="ARBA00023125"/>
    </source>
</evidence>
<dbReference type="Proteomes" id="UP000287527">
    <property type="component" value="Unassembled WGS sequence"/>
</dbReference>
<feature type="transmembrane region" description="Helical" evidence="2">
    <location>
        <begin position="344"/>
        <end position="365"/>
    </location>
</feature>
<dbReference type="RefSeq" id="WP_128391276.1">
    <property type="nucleotide sequence ID" value="NZ_SBII01000015.1"/>
</dbReference>
<accession>A0A444GLX1</accession>
<dbReference type="Gene3D" id="1.10.10.60">
    <property type="entry name" value="Homeodomain-like"/>
    <property type="match status" value="2"/>
</dbReference>
<gene>
    <name evidence="4" type="ORF">EPI11_17435</name>
</gene>
<dbReference type="InterPro" id="IPR011990">
    <property type="entry name" value="TPR-like_helical_dom_sf"/>
</dbReference>
<name>A0A444GLX1_9FLAO</name>
<dbReference type="PANTHER" id="PTHR43280:SF34">
    <property type="entry name" value="ARAC-FAMILY TRANSCRIPTIONAL REGULATOR"/>
    <property type="match status" value="1"/>
</dbReference>